<evidence type="ECO:0000313" key="1">
    <source>
        <dbReference type="EMBL" id="KAL3532481.1"/>
    </source>
</evidence>
<evidence type="ECO:0000313" key="2">
    <source>
        <dbReference type="Proteomes" id="UP001630127"/>
    </source>
</evidence>
<dbReference type="EMBL" id="JBJUIK010000003">
    <property type="protein sequence ID" value="KAL3532481.1"/>
    <property type="molecule type" value="Genomic_DNA"/>
</dbReference>
<reference evidence="1 2" key="1">
    <citation type="submission" date="2024-11" db="EMBL/GenBank/DDBJ databases">
        <title>A near-complete genome assembly of Cinchona calisaya.</title>
        <authorList>
            <person name="Lian D.C."/>
            <person name="Zhao X.W."/>
            <person name="Wei L."/>
        </authorList>
    </citation>
    <scope>NUCLEOTIDE SEQUENCE [LARGE SCALE GENOMIC DNA]</scope>
    <source>
        <tissue evidence="1">Nenye</tissue>
    </source>
</reference>
<proteinExistence type="predicted"/>
<name>A0ABD3AMS9_9GENT</name>
<comment type="caution">
    <text evidence="1">The sequence shown here is derived from an EMBL/GenBank/DDBJ whole genome shotgun (WGS) entry which is preliminary data.</text>
</comment>
<organism evidence="1 2">
    <name type="scientific">Cinchona calisaya</name>
    <dbReference type="NCBI Taxonomy" id="153742"/>
    <lineage>
        <taxon>Eukaryota</taxon>
        <taxon>Viridiplantae</taxon>
        <taxon>Streptophyta</taxon>
        <taxon>Embryophyta</taxon>
        <taxon>Tracheophyta</taxon>
        <taxon>Spermatophyta</taxon>
        <taxon>Magnoliopsida</taxon>
        <taxon>eudicotyledons</taxon>
        <taxon>Gunneridae</taxon>
        <taxon>Pentapetalae</taxon>
        <taxon>asterids</taxon>
        <taxon>lamiids</taxon>
        <taxon>Gentianales</taxon>
        <taxon>Rubiaceae</taxon>
        <taxon>Cinchonoideae</taxon>
        <taxon>Cinchoneae</taxon>
        <taxon>Cinchona</taxon>
    </lineage>
</organism>
<gene>
    <name evidence="1" type="ORF">ACH5RR_006002</name>
</gene>
<dbReference type="Proteomes" id="UP001630127">
    <property type="component" value="Unassembled WGS sequence"/>
</dbReference>
<dbReference type="AlphaFoldDB" id="A0ABD3AMS9"/>
<protein>
    <submittedName>
        <fullName evidence="1">Uncharacterized protein</fullName>
    </submittedName>
</protein>
<keyword evidence="2" id="KW-1185">Reference proteome</keyword>
<accession>A0ABD3AMS9</accession>
<sequence>MNWIWPKILLYMEFQVHHSNQDILEFLPDKYKIDKQEDSNVSGEPSLASTLLTSRPLFRKRRQLQTRRVGLLVAINVENHRTKVRLLEEVPILHRLVVKKVKGLSGEELAACNELVLAYLIGFKPYQRELDGQVPLMYEINVKVDKATSDLKNTNARPRILLIRFSSKSAKPSFLGLVEVIENILGHDSLKAS</sequence>